<dbReference type="EMBL" id="JAJOMB010000016">
    <property type="protein sequence ID" value="MCD5314428.1"/>
    <property type="molecule type" value="Genomic_DNA"/>
</dbReference>
<dbReference type="InterPro" id="IPR025406">
    <property type="entry name" value="DUF4132"/>
</dbReference>
<dbReference type="Proteomes" id="UP001138997">
    <property type="component" value="Unassembled WGS sequence"/>
</dbReference>
<proteinExistence type="predicted"/>
<dbReference type="RefSeq" id="WP_231446932.1">
    <property type="nucleotide sequence ID" value="NZ_JAJOMB010000016.1"/>
</dbReference>
<reference evidence="2" key="1">
    <citation type="submission" date="2021-11" db="EMBL/GenBank/DDBJ databases">
        <title>Streptomyces corallinus and Kineosporia corallina sp. nov., two new coral-derived marine actinobacteria.</title>
        <authorList>
            <person name="Buangrab K."/>
            <person name="Sutthacheep M."/>
            <person name="Yeemin T."/>
            <person name="Harunari E."/>
            <person name="Igarashi Y."/>
            <person name="Sripreechasak P."/>
            <person name="Kanchanasin P."/>
            <person name="Tanasupawat S."/>
            <person name="Phongsopitanun W."/>
        </authorList>
    </citation>
    <scope>NUCLEOTIDE SEQUENCE</scope>
    <source>
        <strain evidence="2">JCM 31032</strain>
    </source>
</reference>
<sequence>MRDFEFSAGWQRQLSSRRGSLGVGPFTPVAQPRHMVQSALGQDLEDLRPALGRSQAPELGEAGLAWLDDRADATPLGAAVVATALLDRHGVDVRKVPFADLWIAERGLAFAAHAVVELMALAGDGRDAAKIYPMRPGQDRNHWWQGFHLAYLFRVRAALAAAEPEEYAGVVSELAKHRHRHEYHRLATTLLAPGEPDWVEECVAATVATQNDVYRAVALTQAVTEVEQLNRLDAVYQPRWGFRWRVTDTHTQVATLLDGVGAELLDTLLDWYEDTHIDSDRERRLLLAVAQIPSDEAMRALIERFGKRYVPQALQEALTRYPERGVRLLAEAGPELGQLLRAHLLGHRDLAAALMPDLPAQAAQRAQGLLDDAATTVEAAADALPSLLVSPPWLNRVKTARPKVITGLVCLAQPAVHWRDGEQEAFAEVPRGYLTYRSDPATLGSWEERAARINEHGGYWYDNLSFLLEAPEDLARRVLPGYAPDNWVGWNELAPIVARFGADAIAPMILRVEARPADTYRVLAPLFSPELAVKTAEWLAQRKSARGVATTWLLRHSADASLALVPQALGKAGVARRQAEAALVLLNTRGEGAAVREAAQSYGAPAAAAIDELLARDPLMVLPAKVPDQPVWALPGLLPSVRVKDGSSVLPDTAVTYLITMFALSRMDQPYAGLDMVKETVNTDDLAAFAWALFEGWLGAGAEPKENWTLDAVALAGDDEAVRRLTPMILAWPGEGGHQRAVAGLGVLATIGTDVALMHLHTIAQRAKFKGLKTRAQEKMSEVADDLGLTADQLADRLVPGLGLADDGSLRLDYGPRQFVVGFDEQLKPFVADAAGKRLKTLPKPGAKDDPELAPAAYKQFSALKKDVRRVATDVIARLEFAMVNQRRWSGAEFRQLFVAHPLLRHIVRRLVWGLYDEQGRLTGSLRVAEDSSFADVSDEEVVLADDAVLGVVHPRHLDDVSAWTEVFADYEILQPFAQLSRSVFTLSPGSAESGHLEQFEGLKVPAGKLLGLERRGWQRESPMDAGVQGSIEVTFASGTSCTVVLDPGFIIGIPTEFEDQQLHSVLLRSNGDVKGPDPVAVSEILRDLGEVTGVTA</sequence>
<evidence type="ECO:0000313" key="3">
    <source>
        <dbReference type="Proteomes" id="UP001138997"/>
    </source>
</evidence>
<keyword evidence="3" id="KW-1185">Reference proteome</keyword>
<accession>A0A9X1T2A2</accession>
<evidence type="ECO:0000313" key="2">
    <source>
        <dbReference type="EMBL" id="MCD5314428.1"/>
    </source>
</evidence>
<name>A0A9X1T2A2_9ACTN</name>
<feature type="domain" description="DUF4132" evidence="1">
    <location>
        <begin position="836"/>
        <end position="1018"/>
    </location>
</feature>
<dbReference type="Pfam" id="PF13569">
    <property type="entry name" value="DUF4132"/>
    <property type="match status" value="1"/>
</dbReference>
<gene>
    <name evidence="2" type="ORF">LR394_26325</name>
</gene>
<organism evidence="2 3">
    <name type="scientific">Kineosporia babensis</name>
    <dbReference type="NCBI Taxonomy" id="499548"/>
    <lineage>
        <taxon>Bacteria</taxon>
        <taxon>Bacillati</taxon>
        <taxon>Actinomycetota</taxon>
        <taxon>Actinomycetes</taxon>
        <taxon>Kineosporiales</taxon>
        <taxon>Kineosporiaceae</taxon>
        <taxon>Kineosporia</taxon>
    </lineage>
</organism>
<protein>
    <submittedName>
        <fullName evidence="2">DUF4132 domain-containing protein</fullName>
    </submittedName>
</protein>
<evidence type="ECO:0000259" key="1">
    <source>
        <dbReference type="Pfam" id="PF13569"/>
    </source>
</evidence>
<comment type="caution">
    <text evidence="2">The sequence shown here is derived from an EMBL/GenBank/DDBJ whole genome shotgun (WGS) entry which is preliminary data.</text>
</comment>
<dbReference type="AlphaFoldDB" id="A0A9X1T2A2"/>